<sequence>MYRRWKSTRIPTDSQRLDSRDGMHHDRSSEVEKWGSQGMVGIRMPSDNRGSIPIFYSTNDENENRRTQLYGSANNAYAANRGSTIGSVVNVVASGGKAQLVHLSGSGAVEKTSQRSVSPHSVSSRTLSPHAASSRSVSPPSGRSSARMSGVAHISSATNTQKPRLVQMARPQILHSPSALQPVNVASPLRLEDRPTTGDSMLTCSLSKPVSRAGAKSARLSMGDGNVDAK</sequence>
<name>A0ACC1JDC8_9FUNG</name>
<organism evidence="1 2">
    <name type="scientific">Linderina macrospora</name>
    <dbReference type="NCBI Taxonomy" id="4868"/>
    <lineage>
        <taxon>Eukaryota</taxon>
        <taxon>Fungi</taxon>
        <taxon>Fungi incertae sedis</taxon>
        <taxon>Zoopagomycota</taxon>
        <taxon>Kickxellomycotina</taxon>
        <taxon>Kickxellomycetes</taxon>
        <taxon>Kickxellales</taxon>
        <taxon>Kickxellaceae</taxon>
        <taxon>Linderina</taxon>
    </lineage>
</organism>
<dbReference type="EMBL" id="JANBPW010000820">
    <property type="protein sequence ID" value="KAJ1948174.1"/>
    <property type="molecule type" value="Genomic_DNA"/>
</dbReference>
<dbReference type="Proteomes" id="UP001150603">
    <property type="component" value="Unassembled WGS sequence"/>
</dbReference>
<protein>
    <submittedName>
        <fullName evidence="1">Uncharacterized protein</fullName>
    </submittedName>
</protein>
<accession>A0ACC1JDC8</accession>
<reference evidence="1" key="1">
    <citation type="submission" date="2022-07" db="EMBL/GenBank/DDBJ databases">
        <title>Phylogenomic reconstructions and comparative analyses of Kickxellomycotina fungi.</title>
        <authorList>
            <person name="Reynolds N.K."/>
            <person name="Stajich J.E."/>
            <person name="Barry K."/>
            <person name="Grigoriev I.V."/>
            <person name="Crous P."/>
            <person name="Smith M.E."/>
        </authorList>
    </citation>
    <scope>NUCLEOTIDE SEQUENCE</scope>
    <source>
        <strain evidence="1">NRRL 5244</strain>
    </source>
</reference>
<proteinExistence type="predicted"/>
<keyword evidence="2" id="KW-1185">Reference proteome</keyword>
<evidence type="ECO:0000313" key="2">
    <source>
        <dbReference type="Proteomes" id="UP001150603"/>
    </source>
</evidence>
<gene>
    <name evidence="1" type="ORF">FBU59_001716</name>
</gene>
<evidence type="ECO:0000313" key="1">
    <source>
        <dbReference type="EMBL" id="KAJ1948174.1"/>
    </source>
</evidence>
<comment type="caution">
    <text evidence="1">The sequence shown here is derived from an EMBL/GenBank/DDBJ whole genome shotgun (WGS) entry which is preliminary data.</text>
</comment>